<keyword evidence="1" id="KW-0472">Membrane</keyword>
<geneLocation type="plasmid" evidence="2 3">
    <name>pSsAf2.3-2</name>
</geneLocation>
<dbReference type="Pfam" id="PF20535">
    <property type="entry name" value="DUF6750"/>
    <property type="match status" value="1"/>
</dbReference>
<dbReference type="InterPro" id="IPR046638">
    <property type="entry name" value="DUF6750"/>
</dbReference>
<dbReference type="EMBL" id="CP050857">
    <property type="protein sequence ID" value="QLH64516.1"/>
    <property type="molecule type" value="Genomic_DNA"/>
</dbReference>
<keyword evidence="1" id="KW-1133">Transmembrane helix</keyword>
<feature type="transmembrane region" description="Helical" evidence="1">
    <location>
        <begin position="94"/>
        <end position="113"/>
    </location>
</feature>
<name>A0A068Z7F8_9GAMM</name>
<dbReference type="Proteomes" id="UP000042738">
    <property type="component" value="Plasmid pSsAf2.3-2"/>
</dbReference>
<gene>
    <name evidence="2" type="ORF">SYMBAF_16950</name>
</gene>
<dbReference type="GeneID" id="93738163"/>
<proteinExistence type="predicted"/>
<accession>A0A068Z7F8</accession>
<evidence type="ECO:0000256" key="1">
    <source>
        <dbReference type="SAM" id="Phobius"/>
    </source>
</evidence>
<evidence type="ECO:0000313" key="3">
    <source>
        <dbReference type="Proteomes" id="UP000042738"/>
    </source>
</evidence>
<protein>
    <submittedName>
        <fullName evidence="2">Conjugal transfer protein</fullName>
    </submittedName>
</protein>
<organism evidence="2 3">
    <name type="scientific">Serratia symbiotica</name>
    <dbReference type="NCBI Taxonomy" id="138074"/>
    <lineage>
        <taxon>Bacteria</taxon>
        <taxon>Pseudomonadati</taxon>
        <taxon>Pseudomonadota</taxon>
        <taxon>Gammaproteobacteria</taxon>
        <taxon>Enterobacterales</taxon>
        <taxon>Yersiniaceae</taxon>
        <taxon>Serratia</taxon>
    </lineage>
</organism>
<dbReference type="AlphaFoldDB" id="A0A068Z7F8"/>
<reference evidence="2 3" key="1">
    <citation type="journal article" date="2014" name="Genome Announc.">
        <title>Whole-Genome Sequence of Serratia symbiotica Strain CWBI-2.3T, a Free-Living Symbiont of the Black Bean Aphid Aphis fabae.</title>
        <authorList>
            <person name="Foray V."/>
            <person name="Grigorescu A.S."/>
            <person name="Sabri A."/>
            <person name="Haubruge E."/>
            <person name="Lognay G."/>
            <person name="Francis F."/>
            <person name="Fauconnier M.L."/>
            <person name="Hance T."/>
            <person name="Thonart P."/>
        </authorList>
    </citation>
    <scope>NUCLEOTIDE SEQUENCE [LARGE SCALE GENOMIC DNA]</scope>
    <source>
        <strain evidence="2">CWBI-2.3</strain>
        <plasmid evidence="2 3">pSsAf2.3-2</plasmid>
    </source>
</reference>
<keyword evidence="2" id="KW-0614">Plasmid</keyword>
<dbReference type="RefSeq" id="WP_040264742.1">
    <property type="nucleotide sequence ID" value="NZ_CP050857.1"/>
</dbReference>
<feature type="transmembrane region" description="Helical" evidence="1">
    <location>
        <begin position="59"/>
        <end position="82"/>
    </location>
</feature>
<dbReference type="STRING" id="138074.SYMBAF_190028"/>
<sequence length="128" mass="13568">MLNRLYCAALARALILADFLRHLVVRGLCASVAFIAPLARADGDVADMLNRLAEGAKTGTGSTLTIAQFIGVVGIVGSLVALKSMKVNPQIRPWHVGLGFVVSLLLMAIPELIKRGQVQMGLTPVSTF</sequence>
<keyword evidence="1" id="KW-0812">Transmembrane</keyword>
<evidence type="ECO:0000313" key="2">
    <source>
        <dbReference type="EMBL" id="QLH64516.1"/>
    </source>
</evidence>